<accession>A0A3R8TBQ4</accession>
<organism evidence="6 7">
    <name type="scientific">Aquabacterium soli</name>
    <dbReference type="NCBI Taxonomy" id="2493092"/>
    <lineage>
        <taxon>Bacteria</taxon>
        <taxon>Pseudomonadati</taxon>
        <taxon>Pseudomonadota</taxon>
        <taxon>Betaproteobacteria</taxon>
        <taxon>Burkholderiales</taxon>
        <taxon>Aquabacterium</taxon>
    </lineage>
</organism>
<keyword evidence="7" id="KW-1185">Reference proteome</keyword>
<dbReference type="Pfam" id="PF04828">
    <property type="entry name" value="GFA"/>
    <property type="match status" value="1"/>
</dbReference>
<evidence type="ECO:0000256" key="1">
    <source>
        <dbReference type="ARBA" id="ARBA00005495"/>
    </source>
</evidence>
<name>A0A3R8TBQ4_9BURK</name>
<comment type="similarity">
    <text evidence="1">Belongs to the Gfa family.</text>
</comment>
<dbReference type="InterPro" id="IPR011057">
    <property type="entry name" value="Mss4-like_sf"/>
</dbReference>
<keyword evidence="3" id="KW-0862">Zinc</keyword>
<evidence type="ECO:0000313" key="6">
    <source>
        <dbReference type="EMBL" id="RRS04119.1"/>
    </source>
</evidence>
<dbReference type="GO" id="GO:0046872">
    <property type="term" value="F:metal ion binding"/>
    <property type="evidence" value="ECO:0007669"/>
    <property type="project" value="UniProtKB-KW"/>
</dbReference>
<dbReference type="PANTHER" id="PTHR33337:SF40">
    <property type="entry name" value="CENP-V_GFA DOMAIN-CONTAINING PROTEIN-RELATED"/>
    <property type="match status" value="1"/>
</dbReference>
<keyword evidence="2" id="KW-0479">Metal-binding</keyword>
<evidence type="ECO:0000256" key="2">
    <source>
        <dbReference type="ARBA" id="ARBA00022723"/>
    </source>
</evidence>
<dbReference type="InterPro" id="IPR006913">
    <property type="entry name" value="CENP-V/GFA"/>
</dbReference>
<dbReference type="EMBL" id="RSED01000008">
    <property type="protein sequence ID" value="RRS04119.1"/>
    <property type="molecule type" value="Genomic_DNA"/>
</dbReference>
<comment type="caution">
    <text evidence="6">The sequence shown here is derived from an EMBL/GenBank/DDBJ whole genome shotgun (WGS) entry which is preliminary data.</text>
</comment>
<dbReference type="GO" id="GO:0016846">
    <property type="term" value="F:carbon-sulfur lyase activity"/>
    <property type="evidence" value="ECO:0007669"/>
    <property type="project" value="InterPro"/>
</dbReference>
<dbReference type="RefSeq" id="WP_125243523.1">
    <property type="nucleotide sequence ID" value="NZ_RSED01000008.1"/>
</dbReference>
<evidence type="ECO:0000259" key="5">
    <source>
        <dbReference type="PROSITE" id="PS51891"/>
    </source>
</evidence>
<dbReference type="OrthoDB" id="327703at2"/>
<dbReference type="PROSITE" id="PS51891">
    <property type="entry name" value="CENP_V_GFA"/>
    <property type="match status" value="1"/>
</dbReference>
<sequence>MSTEPSSTPVAEPLYRGSCLCGGIRFTVHGAMPPVQVCHCSQCRRAQGGPFATNLPIQTSQLHWLSGEDLVQVYDSSEDKQRCFCRRCGSPLFSRRASLPGVLRLRAGLLEGDVGSRVGLHMHWASRAPWWAEDDDGTPHHDAGI</sequence>
<evidence type="ECO:0000256" key="4">
    <source>
        <dbReference type="ARBA" id="ARBA00023239"/>
    </source>
</evidence>
<dbReference type="SUPFAM" id="SSF51316">
    <property type="entry name" value="Mss4-like"/>
    <property type="match status" value="1"/>
</dbReference>
<dbReference type="Gene3D" id="3.90.1590.10">
    <property type="entry name" value="glutathione-dependent formaldehyde- activating enzyme (gfa)"/>
    <property type="match status" value="1"/>
</dbReference>
<gene>
    <name evidence="6" type="ORF">EIP75_12140</name>
</gene>
<feature type="domain" description="CENP-V/GFA" evidence="5">
    <location>
        <begin position="15"/>
        <end position="131"/>
    </location>
</feature>
<evidence type="ECO:0000256" key="3">
    <source>
        <dbReference type="ARBA" id="ARBA00022833"/>
    </source>
</evidence>
<dbReference type="Proteomes" id="UP000269265">
    <property type="component" value="Unassembled WGS sequence"/>
</dbReference>
<protein>
    <submittedName>
        <fullName evidence="6">GFA family protein</fullName>
    </submittedName>
</protein>
<proteinExistence type="inferred from homology"/>
<keyword evidence="4" id="KW-0456">Lyase</keyword>
<evidence type="ECO:0000313" key="7">
    <source>
        <dbReference type="Proteomes" id="UP000269265"/>
    </source>
</evidence>
<reference evidence="6 7" key="1">
    <citation type="submission" date="2018-12" db="EMBL/GenBank/DDBJ databases">
        <title>The whole draft genome of Aquabacterium sp. SJQ9.</title>
        <authorList>
            <person name="Sun L."/>
            <person name="Gao X."/>
            <person name="Chen W."/>
            <person name="Huang K."/>
        </authorList>
    </citation>
    <scope>NUCLEOTIDE SEQUENCE [LARGE SCALE GENOMIC DNA]</scope>
    <source>
        <strain evidence="6 7">SJQ9</strain>
    </source>
</reference>
<dbReference type="AlphaFoldDB" id="A0A3R8TBQ4"/>
<dbReference type="PANTHER" id="PTHR33337">
    <property type="entry name" value="GFA DOMAIN-CONTAINING PROTEIN"/>
    <property type="match status" value="1"/>
</dbReference>